<evidence type="ECO:0000313" key="3">
    <source>
        <dbReference type="Proteomes" id="UP000429607"/>
    </source>
</evidence>
<accession>A0A6A3JG68</accession>
<comment type="caution">
    <text evidence="2">The sequence shown here is derived from an EMBL/GenBank/DDBJ whole genome shotgun (WGS) entry which is preliminary data.</text>
</comment>
<organism evidence="2 3">
    <name type="scientific">Phytophthora rubi</name>
    <dbReference type="NCBI Taxonomy" id="129364"/>
    <lineage>
        <taxon>Eukaryota</taxon>
        <taxon>Sar</taxon>
        <taxon>Stramenopiles</taxon>
        <taxon>Oomycota</taxon>
        <taxon>Peronosporomycetes</taxon>
        <taxon>Peronosporales</taxon>
        <taxon>Peronosporaceae</taxon>
        <taxon>Phytophthora</taxon>
    </lineage>
</organism>
<protein>
    <submittedName>
        <fullName evidence="2">Uncharacterized protein</fullName>
    </submittedName>
</protein>
<dbReference type="EMBL" id="QXFV01002042">
    <property type="protein sequence ID" value="KAE8993820.1"/>
    <property type="molecule type" value="Genomic_DNA"/>
</dbReference>
<gene>
    <name evidence="2" type="ORF">PR001_g20566</name>
</gene>
<evidence type="ECO:0000256" key="1">
    <source>
        <dbReference type="SAM" id="Coils"/>
    </source>
</evidence>
<keyword evidence="1" id="KW-0175">Coiled coil</keyword>
<dbReference type="AlphaFoldDB" id="A0A6A3JG68"/>
<evidence type="ECO:0000313" key="2">
    <source>
        <dbReference type="EMBL" id="KAE8993820.1"/>
    </source>
</evidence>
<feature type="coiled-coil region" evidence="1">
    <location>
        <begin position="47"/>
        <end position="86"/>
    </location>
</feature>
<reference evidence="2 3" key="1">
    <citation type="submission" date="2018-09" db="EMBL/GenBank/DDBJ databases">
        <title>Genomic investigation of the strawberry pathogen Phytophthora fragariae indicates pathogenicity is determined by transcriptional variation in three key races.</title>
        <authorList>
            <person name="Adams T.M."/>
            <person name="Armitage A.D."/>
            <person name="Sobczyk M.K."/>
            <person name="Bates H.J."/>
            <person name="Dunwell J.M."/>
            <person name="Nellist C.F."/>
            <person name="Harrison R.J."/>
        </authorList>
    </citation>
    <scope>NUCLEOTIDE SEQUENCE [LARGE SCALE GENOMIC DNA]</scope>
    <source>
        <strain evidence="2 3">SCRP249</strain>
    </source>
</reference>
<proteinExistence type="predicted"/>
<sequence length="203" mass="22747">MELGGHLMPRVTDVAKVRMTRKEARRDAKDRRIESAKHRVALADEGAEHVKRVVHDLEAELERRRRAQAEEVHEKLERRADVAADDGLPTAIMNVNSEKHAVKWDSCARYSVAGSEWMQRGERVRGPAPVDYVEGVGGFLLDVLGLWTFYMRSVFGQVAQVTVCSVEGYTSEFIRAYSPMTLRVLPHPLASYAKPSASASPCE</sequence>
<name>A0A6A3JG68_9STRA</name>
<dbReference type="Proteomes" id="UP000429607">
    <property type="component" value="Unassembled WGS sequence"/>
</dbReference>